<dbReference type="EMBL" id="UIGI01000001">
    <property type="protein sequence ID" value="SUW63817.1"/>
    <property type="molecule type" value="Genomic_DNA"/>
</dbReference>
<dbReference type="GO" id="GO:0003677">
    <property type="term" value="F:DNA binding"/>
    <property type="evidence" value="ECO:0007669"/>
    <property type="project" value="UniProtKB-KW"/>
</dbReference>
<dbReference type="Proteomes" id="UP000255528">
    <property type="component" value="Unassembled WGS sequence"/>
</dbReference>
<dbReference type="Gene3D" id="1.10.10.10">
    <property type="entry name" value="Winged helix-like DNA-binding domain superfamily/Winged helix DNA-binding domain"/>
    <property type="match status" value="1"/>
</dbReference>
<reference evidence="1 2" key="1">
    <citation type="submission" date="2018-06" db="EMBL/GenBank/DDBJ databases">
        <authorList>
            <consortium name="Pathogen Informatics"/>
            <person name="Doyle S."/>
        </authorList>
    </citation>
    <scope>NUCLEOTIDE SEQUENCE [LARGE SCALE GENOMIC DNA]</scope>
    <source>
        <strain evidence="1 2">NCTC12119</strain>
    </source>
</reference>
<dbReference type="InterPro" id="IPR036388">
    <property type="entry name" value="WH-like_DNA-bd_sf"/>
</dbReference>
<protein>
    <submittedName>
        <fullName evidence="1">DNA-binding transcriptional activator CaiF</fullName>
    </submittedName>
</protein>
<organism evidence="1 2">
    <name type="scientific">Buttiauxella agrestis</name>
    <dbReference type="NCBI Taxonomy" id="82977"/>
    <lineage>
        <taxon>Bacteria</taxon>
        <taxon>Pseudomonadati</taxon>
        <taxon>Pseudomonadota</taxon>
        <taxon>Gammaproteobacteria</taxon>
        <taxon>Enterobacterales</taxon>
        <taxon>Enterobacteriaceae</taxon>
        <taxon>Buttiauxella</taxon>
    </lineage>
</organism>
<dbReference type="RefSeq" id="WP_115628492.1">
    <property type="nucleotide sequence ID" value="NZ_UIGI01000001.1"/>
</dbReference>
<gene>
    <name evidence="1" type="ORF">NCTC12119_02314</name>
</gene>
<proteinExistence type="predicted"/>
<dbReference type="AlphaFoldDB" id="A0A381C7L6"/>
<keyword evidence="1" id="KW-0238">DNA-binding</keyword>
<sequence>MSEKCIDKPLYLIIADWVMAQNRWVSAKEIAGEFNIEHCKAINTVSYILADVGEIECETKTMPNQLEGRGCQCQRLLKISNIDKQLYARLEAANEEKETFRSATPRLASVPPGELNREQKWQWMLSKTQRR</sequence>
<name>A0A381C7L6_9ENTR</name>
<dbReference type="GO" id="GO:0006351">
    <property type="term" value="P:DNA-templated transcription"/>
    <property type="evidence" value="ECO:0007669"/>
    <property type="project" value="InterPro"/>
</dbReference>
<accession>A0A381C7L6</accession>
<evidence type="ECO:0000313" key="1">
    <source>
        <dbReference type="EMBL" id="SUW63817.1"/>
    </source>
</evidence>
<dbReference type="Pfam" id="PF07180">
    <property type="entry name" value="CaiF_GrlA"/>
    <property type="match status" value="1"/>
</dbReference>
<dbReference type="InterPro" id="IPR020357">
    <property type="entry name" value="Tscrpt_reg_CaiF/GrlA"/>
</dbReference>
<evidence type="ECO:0000313" key="2">
    <source>
        <dbReference type="Proteomes" id="UP000255528"/>
    </source>
</evidence>
<dbReference type="NCBIfam" id="NF008549">
    <property type="entry name" value="PRK11476.1"/>
    <property type="match status" value="1"/>
</dbReference>